<dbReference type="Gene3D" id="3.90.650.10">
    <property type="entry name" value="PurM-like C-terminal domain"/>
    <property type="match status" value="1"/>
</dbReference>
<dbReference type="Pfam" id="PF00586">
    <property type="entry name" value="AIRS"/>
    <property type="match status" value="1"/>
</dbReference>
<evidence type="ECO:0000256" key="13">
    <source>
        <dbReference type="SAM" id="MobiDB-lite"/>
    </source>
</evidence>
<dbReference type="InterPro" id="IPR016188">
    <property type="entry name" value="PurM-like_N"/>
</dbReference>
<keyword evidence="5 12" id="KW-0436">Ligase</keyword>
<evidence type="ECO:0000256" key="8">
    <source>
        <dbReference type="ARBA" id="ARBA00031908"/>
    </source>
</evidence>
<dbReference type="SUPFAM" id="SSF56042">
    <property type="entry name" value="PurM C-terminal domain-like"/>
    <property type="match status" value="1"/>
</dbReference>
<keyword evidence="7 12" id="KW-0067">ATP-binding</keyword>
<evidence type="ECO:0000256" key="1">
    <source>
        <dbReference type="ARBA" id="ARBA00004686"/>
    </source>
</evidence>
<keyword evidence="12" id="KW-0963">Cytoplasm</keyword>
<comment type="catalytic activity">
    <reaction evidence="11 12">
        <text>2-formamido-N(1)-(5-O-phospho-beta-D-ribosyl)acetamidine + ATP = 5-amino-1-(5-phospho-beta-D-ribosyl)imidazole + ADP + phosphate + H(+)</text>
        <dbReference type="Rhea" id="RHEA:23032"/>
        <dbReference type="ChEBI" id="CHEBI:15378"/>
        <dbReference type="ChEBI" id="CHEBI:30616"/>
        <dbReference type="ChEBI" id="CHEBI:43474"/>
        <dbReference type="ChEBI" id="CHEBI:137981"/>
        <dbReference type="ChEBI" id="CHEBI:147287"/>
        <dbReference type="ChEBI" id="CHEBI:456216"/>
        <dbReference type="EC" id="6.3.3.1"/>
    </reaction>
</comment>
<evidence type="ECO:0000313" key="16">
    <source>
        <dbReference type="EMBL" id="GAA3364800.1"/>
    </source>
</evidence>
<dbReference type="HAMAP" id="MF_00741">
    <property type="entry name" value="AIRS"/>
    <property type="match status" value="1"/>
</dbReference>
<evidence type="ECO:0000256" key="9">
    <source>
        <dbReference type="ARBA" id="ARBA00032931"/>
    </source>
</evidence>
<dbReference type="Gene3D" id="3.30.1330.10">
    <property type="entry name" value="PurM-like, N-terminal domain"/>
    <property type="match status" value="1"/>
</dbReference>
<sequence>MAHSARAADREPTNVERTPDVESVVSEDLLAGSSAEAEKATYANAGVSIEAGDEAVQQMLPWAKRASRPEVLGSLGGFAGLFQLKLDRWTEPVLASSTDGVGTKLAVAQAMDKHDTVGLDLVAMVVDDLVVCGAEPLFLQDYIAVGKVVPERIADLVKGVSEGCLQAGCALLGGETAEHPGMMAPGEYDISATGVGVVEASGMLGPDKVRPGDVVIGMGSSGLHSNGYSLARHVLLELARMPLTGHVEEFGRTLGEELLEPTRIYAKDCLALAAETEVRTFAHVTGGGLAANLARVVPAGLTAVLDRGSWTPDPVFGLIAQRGRVETEEMERTFNMGVGMVAVVTAEDVDRALAVLTARHVPAWVLGEVAKQPAVEDAAEDQRVVVRGNHPRF</sequence>
<feature type="domain" description="PurM-like C-terminal" evidence="15">
    <location>
        <begin position="210"/>
        <end position="374"/>
    </location>
</feature>
<dbReference type="EC" id="6.3.3.1" evidence="3 12"/>
<evidence type="ECO:0000256" key="5">
    <source>
        <dbReference type="ARBA" id="ARBA00022598"/>
    </source>
</evidence>
<evidence type="ECO:0000256" key="2">
    <source>
        <dbReference type="ARBA" id="ARBA00010280"/>
    </source>
</evidence>
<gene>
    <name evidence="12 16" type="primary">purM</name>
    <name evidence="16" type="ORF">GCM10020366_62160</name>
</gene>
<dbReference type="InterPro" id="IPR004733">
    <property type="entry name" value="PurM_cligase"/>
</dbReference>
<dbReference type="EMBL" id="BAAAYK010000038">
    <property type="protein sequence ID" value="GAA3364800.1"/>
    <property type="molecule type" value="Genomic_DNA"/>
</dbReference>
<reference evidence="17" key="1">
    <citation type="journal article" date="2019" name="Int. J. Syst. Evol. Microbiol.">
        <title>The Global Catalogue of Microorganisms (GCM) 10K type strain sequencing project: providing services to taxonomists for standard genome sequencing and annotation.</title>
        <authorList>
            <consortium name="The Broad Institute Genomics Platform"/>
            <consortium name="The Broad Institute Genome Sequencing Center for Infectious Disease"/>
            <person name="Wu L."/>
            <person name="Ma J."/>
        </authorList>
    </citation>
    <scope>NUCLEOTIDE SEQUENCE [LARGE SCALE GENOMIC DNA]</scope>
    <source>
        <strain evidence="17">JCM 9687</strain>
    </source>
</reference>
<keyword evidence="12" id="KW-0658">Purine biosynthesis</keyword>
<organism evidence="16 17">
    <name type="scientific">Saccharopolyspora gregorii</name>
    <dbReference type="NCBI Taxonomy" id="33914"/>
    <lineage>
        <taxon>Bacteria</taxon>
        <taxon>Bacillati</taxon>
        <taxon>Actinomycetota</taxon>
        <taxon>Actinomycetes</taxon>
        <taxon>Pseudonocardiales</taxon>
        <taxon>Pseudonocardiaceae</taxon>
        <taxon>Saccharopolyspora</taxon>
    </lineage>
</organism>
<dbReference type="SUPFAM" id="SSF55326">
    <property type="entry name" value="PurM N-terminal domain-like"/>
    <property type="match status" value="1"/>
</dbReference>
<dbReference type="InterPro" id="IPR036676">
    <property type="entry name" value="PurM-like_C_sf"/>
</dbReference>
<dbReference type="Proteomes" id="UP001500483">
    <property type="component" value="Unassembled WGS sequence"/>
</dbReference>
<protein>
    <recommendedName>
        <fullName evidence="4 12">Phosphoribosylformylglycinamidine cyclo-ligase</fullName>
        <ecNumber evidence="3 12">6.3.3.1</ecNumber>
    </recommendedName>
    <alternativeName>
        <fullName evidence="9 12">AIR synthase</fullName>
    </alternativeName>
    <alternativeName>
        <fullName evidence="10 12">AIRS</fullName>
    </alternativeName>
    <alternativeName>
        <fullName evidence="8 12">Phosphoribosyl-aminoimidazole synthetase</fullName>
    </alternativeName>
</protein>
<evidence type="ECO:0000256" key="12">
    <source>
        <dbReference type="HAMAP-Rule" id="MF_00741"/>
    </source>
</evidence>
<evidence type="ECO:0000256" key="10">
    <source>
        <dbReference type="ARBA" id="ARBA00033093"/>
    </source>
</evidence>
<comment type="subcellular location">
    <subcellularLocation>
        <location evidence="12">Cytoplasm</location>
    </subcellularLocation>
</comment>
<evidence type="ECO:0000259" key="15">
    <source>
        <dbReference type="Pfam" id="PF02769"/>
    </source>
</evidence>
<dbReference type="PANTHER" id="PTHR10520:SF12">
    <property type="entry name" value="TRIFUNCTIONAL PURINE BIOSYNTHETIC PROTEIN ADENOSINE-3"/>
    <property type="match status" value="1"/>
</dbReference>
<proteinExistence type="inferred from homology"/>
<evidence type="ECO:0000313" key="17">
    <source>
        <dbReference type="Proteomes" id="UP001500483"/>
    </source>
</evidence>
<accession>A0ABP6S0H5</accession>
<keyword evidence="17" id="KW-1185">Reference proteome</keyword>
<feature type="compositionally biased region" description="Basic and acidic residues" evidence="13">
    <location>
        <begin position="1"/>
        <end position="20"/>
    </location>
</feature>
<dbReference type="InterPro" id="IPR010918">
    <property type="entry name" value="PurM-like_C_dom"/>
</dbReference>
<comment type="similarity">
    <text evidence="2 12">Belongs to the AIR synthase family.</text>
</comment>
<evidence type="ECO:0000256" key="11">
    <source>
        <dbReference type="ARBA" id="ARBA00049057"/>
    </source>
</evidence>
<keyword evidence="6 12" id="KW-0547">Nucleotide-binding</keyword>
<feature type="region of interest" description="Disordered" evidence="13">
    <location>
        <begin position="1"/>
        <end position="23"/>
    </location>
</feature>
<evidence type="ECO:0000256" key="6">
    <source>
        <dbReference type="ARBA" id="ARBA00022741"/>
    </source>
</evidence>
<evidence type="ECO:0000256" key="3">
    <source>
        <dbReference type="ARBA" id="ARBA00013047"/>
    </source>
</evidence>
<dbReference type="Pfam" id="PF02769">
    <property type="entry name" value="AIRS_C"/>
    <property type="match status" value="1"/>
</dbReference>
<evidence type="ECO:0000259" key="14">
    <source>
        <dbReference type="Pfam" id="PF00586"/>
    </source>
</evidence>
<name>A0ABP6S0H5_9PSEU</name>
<feature type="domain" description="PurM-like N-terminal" evidence="14">
    <location>
        <begin position="93"/>
        <end position="198"/>
    </location>
</feature>
<evidence type="ECO:0000256" key="4">
    <source>
        <dbReference type="ARBA" id="ARBA00020367"/>
    </source>
</evidence>
<evidence type="ECO:0000256" key="7">
    <source>
        <dbReference type="ARBA" id="ARBA00022840"/>
    </source>
</evidence>
<dbReference type="PANTHER" id="PTHR10520">
    <property type="entry name" value="TRIFUNCTIONAL PURINE BIOSYNTHETIC PROTEIN ADENOSINE-3-RELATED"/>
    <property type="match status" value="1"/>
</dbReference>
<comment type="pathway">
    <text evidence="1 12">Purine metabolism; IMP biosynthesis via de novo pathway; 5-amino-1-(5-phospho-D-ribosyl)imidazole from N(2)-formyl-N(1)-(5-phospho-D-ribosyl)glycinamide: step 2/2.</text>
</comment>
<dbReference type="NCBIfam" id="TIGR00878">
    <property type="entry name" value="purM"/>
    <property type="match status" value="1"/>
</dbReference>
<comment type="caution">
    <text evidence="16">The sequence shown here is derived from an EMBL/GenBank/DDBJ whole genome shotgun (WGS) entry which is preliminary data.</text>
</comment>
<dbReference type="CDD" id="cd02196">
    <property type="entry name" value="PurM"/>
    <property type="match status" value="1"/>
</dbReference>
<dbReference type="InterPro" id="IPR036921">
    <property type="entry name" value="PurM-like_N_sf"/>
</dbReference>